<gene>
    <name evidence="2" type="ORF">RU97_GL000863</name>
</gene>
<name>A0A1L8RHX0_9ENTE</name>
<sequence>MILVVKYLCLFVGLGCFIFCLLQLKQVQKVIHENVGGALNDHNYQEIEASLERVKKWGITLVVLLMVLLFLP</sequence>
<evidence type="ECO:0000313" key="2">
    <source>
        <dbReference type="EMBL" id="OJG19292.1"/>
    </source>
</evidence>
<keyword evidence="1" id="KW-0812">Transmembrane</keyword>
<evidence type="ECO:0000313" key="3">
    <source>
        <dbReference type="Proteomes" id="UP000181884"/>
    </source>
</evidence>
<dbReference type="AlphaFoldDB" id="A0A1L8RHX0"/>
<keyword evidence="1" id="KW-0472">Membrane</keyword>
<evidence type="ECO:0000256" key="1">
    <source>
        <dbReference type="SAM" id="Phobius"/>
    </source>
</evidence>
<comment type="caution">
    <text evidence="2">The sequence shown here is derived from an EMBL/GenBank/DDBJ whole genome shotgun (WGS) entry which is preliminary data.</text>
</comment>
<dbReference type="RefSeq" id="WP_067389680.1">
    <property type="nucleotide sequence ID" value="NZ_JXKH01000002.1"/>
</dbReference>
<keyword evidence="1" id="KW-1133">Transmembrane helix</keyword>
<dbReference type="Proteomes" id="UP000181884">
    <property type="component" value="Unassembled WGS sequence"/>
</dbReference>
<organism evidence="2 3">
    <name type="scientific">Enterococcus canis</name>
    <dbReference type="NCBI Taxonomy" id="214095"/>
    <lineage>
        <taxon>Bacteria</taxon>
        <taxon>Bacillati</taxon>
        <taxon>Bacillota</taxon>
        <taxon>Bacilli</taxon>
        <taxon>Lactobacillales</taxon>
        <taxon>Enterococcaceae</taxon>
        <taxon>Enterococcus</taxon>
    </lineage>
</organism>
<feature type="transmembrane region" description="Helical" evidence="1">
    <location>
        <begin position="7"/>
        <end position="24"/>
    </location>
</feature>
<protein>
    <submittedName>
        <fullName evidence="2">Uncharacterized protein</fullName>
    </submittedName>
</protein>
<dbReference type="STRING" id="214095.RU97_GL000863"/>
<keyword evidence="3" id="KW-1185">Reference proteome</keyword>
<proteinExistence type="predicted"/>
<dbReference type="EMBL" id="JXKH01000002">
    <property type="protein sequence ID" value="OJG19292.1"/>
    <property type="molecule type" value="Genomic_DNA"/>
</dbReference>
<reference evidence="2 3" key="1">
    <citation type="submission" date="2014-12" db="EMBL/GenBank/DDBJ databases">
        <title>Draft genome sequences of 29 type strains of Enterococci.</title>
        <authorList>
            <person name="Zhong Z."/>
            <person name="Sun Z."/>
            <person name="Liu W."/>
            <person name="Zhang W."/>
            <person name="Zhang H."/>
        </authorList>
    </citation>
    <scope>NUCLEOTIDE SEQUENCE [LARGE SCALE GENOMIC DNA]</scope>
    <source>
        <strain evidence="2 3">DSM 17029</strain>
    </source>
</reference>
<feature type="transmembrane region" description="Helical" evidence="1">
    <location>
        <begin position="54"/>
        <end position="71"/>
    </location>
</feature>
<accession>A0A1L8RHX0</accession>